<name>A0ABM1M325_NICVS</name>
<dbReference type="InterPro" id="IPR042178">
    <property type="entry name" value="Serpin_sf_1"/>
</dbReference>
<evidence type="ECO:0000256" key="2">
    <source>
        <dbReference type="ARBA" id="ARBA00022690"/>
    </source>
</evidence>
<evidence type="ECO:0000256" key="1">
    <source>
        <dbReference type="ARBA" id="ARBA00009500"/>
    </source>
</evidence>
<dbReference type="InterPro" id="IPR023795">
    <property type="entry name" value="Serpin_CS"/>
</dbReference>
<evidence type="ECO:0000256" key="4">
    <source>
        <dbReference type="RuleBase" id="RU000411"/>
    </source>
</evidence>
<dbReference type="SUPFAM" id="SSF56574">
    <property type="entry name" value="Serpins"/>
    <property type="match status" value="1"/>
</dbReference>
<dbReference type="CDD" id="cd19601">
    <property type="entry name" value="serpin42Da-like"/>
    <property type="match status" value="1"/>
</dbReference>
<dbReference type="InterPro" id="IPR042185">
    <property type="entry name" value="Serpin_sf_2"/>
</dbReference>
<dbReference type="InterPro" id="IPR036186">
    <property type="entry name" value="Serpin_sf"/>
</dbReference>
<dbReference type="PANTHER" id="PTHR11461">
    <property type="entry name" value="SERINE PROTEASE INHIBITOR, SERPIN"/>
    <property type="match status" value="1"/>
</dbReference>
<evidence type="ECO:0000256" key="3">
    <source>
        <dbReference type="ARBA" id="ARBA00022900"/>
    </source>
</evidence>
<keyword evidence="3 7" id="KW-0722">Serine protease inhibitor</keyword>
<evidence type="ECO:0000259" key="5">
    <source>
        <dbReference type="SMART" id="SM00093"/>
    </source>
</evidence>
<evidence type="ECO:0000313" key="6">
    <source>
        <dbReference type="Proteomes" id="UP000695000"/>
    </source>
</evidence>
<feature type="domain" description="Serpin" evidence="5">
    <location>
        <begin position="18"/>
        <end position="380"/>
    </location>
</feature>
<dbReference type="Pfam" id="PF00079">
    <property type="entry name" value="Serpin"/>
    <property type="match status" value="1"/>
</dbReference>
<dbReference type="PROSITE" id="PS00284">
    <property type="entry name" value="SERPIN"/>
    <property type="match status" value="1"/>
</dbReference>
<dbReference type="Gene3D" id="2.30.39.10">
    <property type="entry name" value="Alpha-1-antitrypsin, domain 1"/>
    <property type="match status" value="1"/>
</dbReference>
<organism evidence="6 7">
    <name type="scientific">Nicrophorus vespilloides</name>
    <name type="common">Boreal carrion beetle</name>
    <dbReference type="NCBI Taxonomy" id="110193"/>
    <lineage>
        <taxon>Eukaryota</taxon>
        <taxon>Metazoa</taxon>
        <taxon>Ecdysozoa</taxon>
        <taxon>Arthropoda</taxon>
        <taxon>Hexapoda</taxon>
        <taxon>Insecta</taxon>
        <taxon>Pterygota</taxon>
        <taxon>Neoptera</taxon>
        <taxon>Endopterygota</taxon>
        <taxon>Coleoptera</taxon>
        <taxon>Polyphaga</taxon>
        <taxon>Staphyliniformia</taxon>
        <taxon>Silphidae</taxon>
        <taxon>Nicrophorinae</taxon>
        <taxon>Nicrophorus</taxon>
    </lineage>
</organism>
<protein>
    <submittedName>
        <fullName evidence="7">Serine protease inhibitor 3/4-like isoform X1</fullName>
    </submittedName>
</protein>
<dbReference type="InterPro" id="IPR000215">
    <property type="entry name" value="Serpin_fam"/>
</dbReference>
<dbReference type="InterPro" id="IPR023796">
    <property type="entry name" value="Serpin_dom"/>
</dbReference>
<dbReference type="RefSeq" id="XP_017768975.1">
    <property type="nucleotide sequence ID" value="XM_017913486.1"/>
</dbReference>
<dbReference type="GO" id="GO:0004867">
    <property type="term" value="F:serine-type endopeptidase inhibitor activity"/>
    <property type="evidence" value="ECO:0007669"/>
    <property type="project" value="UniProtKB-KW"/>
</dbReference>
<dbReference type="Proteomes" id="UP000695000">
    <property type="component" value="Unplaced"/>
</dbReference>
<proteinExistence type="inferred from homology"/>
<comment type="similarity">
    <text evidence="1 4">Belongs to the serpin family.</text>
</comment>
<dbReference type="Gene3D" id="3.30.497.10">
    <property type="entry name" value="Antithrombin, subunit I, domain 2"/>
    <property type="match status" value="1"/>
</dbReference>
<evidence type="ECO:0000313" key="7">
    <source>
        <dbReference type="RefSeq" id="XP_017768975.1"/>
    </source>
</evidence>
<keyword evidence="6" id="KW-1185">Reference proteome</keyword>
<keyword evidence="2 7" id="KW-0646">Protease inhibitor</keyword>
<reference evidence="7" key="1">
    <citation type="submission" date="2025-08" db="UniProtKB">
        <authorList>
            <consortium name="RefSeq"/>
        </authorList>
    </citation>
    <scope>IDENTIFICATION</scope>
    <source>
        <tissue evidence="7">Whole Larva</tissue>
    </source>
</reference>
<dbReference type="SMART" id="SM00093">
    <property type="entry name" value="SERPIN"/>
    <property type="match status" value="1"/>
</dbReference>
<dbReference type="PANTHER" id="PTHR11461:SF211">
    <property type="entry name" value="GH10112P-RELATED"/>
    <property type="match status" value="1"/>
</dbReference>
<dbReference type="GeneID" id="108557101"/>
<accession>A0ABM1M325</accession>
<sequence>MGSEYMKTIAKGNNDMSMKLYEEVVKQVKGNVIYSPISVHTILSLLHQGSTGKIANDMQRVLGIPEKSFSAAGFQELMTSLNGVQNITLEMANKVFVMEGCKLNPTFKEVALKSFNAGADEVNFAENQKAASTINGWVEEKTKDKIKNLIDPNALNSLTRMVLVNAIYFKGDWAKKFNKNNTTKQKFYTSTTDSVEVDMMHMKDKFFYGEKADLDAKVLSIPYLNQDVSLVVVLPNDVDGIEELEKKLINYDMSNLTKDNYKMEVELSLPKFKIETTIDLNQPLKNIGLDKMFAVSEDLSGLLSNPNEPLYVSKVIQKAFIEVNEEGAEAAAATAVIMCCRAMPMQQPPTRVFKADHPFLCILEHCPTNQSLFMGKITNFNH</sequence>
<gene>
    <name evidence="7" type="primary">LOC108557101</name>
</gene>